<keyword evidence="2" id="KW-1185">Reference proteome</keyword>
<organism evidence="1 2">
    <name type="scientific">Desmophyllum pertusum</name>
    <dbReference type="NCBI Taxonomy" id="174260"/>
    <lineage>
        <taxon>Eukaryota</taxon>
        <taxon>Metazoa</taxon>
        <taxon>Cnidaria</taxon>
        <taxon>Anthozoa</taxon>
        <taxon>Hexacorallia</taxon>
        <taxon>Scleractinia</taxon>
        <taxon>Caryophylliina</taxon>
        <taxon>Caryophylliidae</taxon>
        <taxon>Desmophyllum</taxon>
    </lineage>
</organism>
<dbReference type="AlphaFoldDB" id="A0A9X0D3I1"/>
<evidence type="ECO:0000313" key="1">
    <source>
        <dbReference type="EMBL" id="KAJ7384373.1"/>
    </source>
</evidence>
<dbReference type="Proteomes" id="UP001163046">
    <property type="component" value="Unassembled WGS sequence"/>
</dbReference>
<gene>
    <name evidence="1" type="ORF">OS493_022486</name>
</gene>
<sequence>MAGNPSKFIEQLGVQSGCTLGTYIVVPSKHKLHPKQGEGFMSDTMARRVFVGEFCYQTGLGGVAHGNISGVPQTPPRPGKVSQEMAFMCQMVELVPGSRIYLYETHFEEAERKKSGTATARFLMSSFYTPSELMAAGNLAGKNNKKALDSDIIDAIVGM</sequence>
<comment type="caution">
    <text evidence="1">The sequence shown here is derived from an EMBL/GenBank/DDBJ whole genome shotgun (WGS) entry which is preliminary data.</text>
</comment>
<protein>
    <submittedName>
        <fullName evidence="1">Uncharacterized protein</fullName>
    </submittedName>
</protein>
<proteinExistence type="predicted"/>
<name>A0A9X0D3I1_9CNID</name>
<reference evidence="1" key="1">
    <citation type="submission" date="2023-01" db="EMBL/GenBank/DDBJ databases">
        <title>Genome assembly of the deep-sea coral Lophelia pertusa.</title>
        <authorList>
            <person name="Herrera S."/>
            <person name="Cordes E."/>
        </authorList>
    </citation>
    <scope>NUCLEOTIDE SEQUENCE</scope>
    <source>
        <strain evidence="1">USNM1676648</strain>
        <tissue evidence="1">Polyp</tissue>
    </source>
</reference>
<dbReference type="EMBL" id="MU825888">
    <property type="protein sequence ID" value="KAJ7384373.1"/>
    <property type="molecule type" value="Genomic_DNA"/>
</dbReference>
<dbReference type="OrthoDB" id="5987914at2759"/>
<evidence type="ECO:0000313" key="2">
    <source>
        <dbReference type="Proteomes" id="UP001163046"/>
    </source>
</evidence>
<accession>A0A9X0D3I1</accession>